<gene>
    <name evidence="4" type="ORF">B9G39_11060</name>
</gene>
<dbReference type="Pfam" id="PF14401">
    <property type="entry name" value="RLAN"/>
    <property type="match status" value="1"/>
</dbReference>
<evidence type="ECO:0000256" key="1">
    <source>
        <dbReference type="ARBA" id="ARBA00023211"/>
    </source>
</evidence>
<comment type="caution">
    <text evidence="4">The sequence shown here is derived from an EMBL/GenBank/DDBJ whole genome shotgun (WGS) entry which is preliminary data.</text>
</comment>
<dbReference type="GO" id="GO:0018169">
    <property type="term" value="F:ribosomal S6-glutamic acid ligase activity"/>
    <property type="evidence" value="ECO:0007669"/>
    <property type="project" value="TreeGrafter"/>
</dbReference>
<dbReference type="AlphaFoldDB" id="A0A4P9VMT2"/>
<dbReference type="SUPFAM" id="SSF56059">
    <property type="entry name" value="Glutathione synthetase ATP-binding domain-like"/>
    <property type="match status" value="1"/>
</dbReference>
<keyword evidence="2" id="KW-0547">Nucleotide-binding</keyword>
<evidence type="ECO:0000313" key="5">
    <source>
        <dbReference type="Proteomes" id="UP000257039"/>
    </source>
</evidence>
<evidence type="ECO:0000256" key="2">
    <source>
        <dbReference type="PROSITE-ProRule" id="PRU00409"/>
    </source>
</evidence>
<dbReference type="InterPro" id="IPR013815">
    <property type="entry name" value="ATP_grasp_subdomain_1"/>
</dbReference>
<name>A0A4P9VMT2_9GAMM</name>
<dbReference type="Pfam" id="PF08443">
    <property type="entry name" value="RimK"/>
    <property type="match status" value="1"/>
</dbReference>
<sequence length="497" mass="57097">MSLLYIVVESIKDWKAFYPSEDVITFEDYVSLSMSKKKARVRVLNLCRGYKYLSKGYYCSLLAEARGHHVIPSVKTLNDLRKRKIYAIDLELMEPDAHIALKHLKKETREHIDFKCYFGTTPQESVQPIARLLFERFQCPVMQLSLAKDKAGHWLVTSLKAISPTSLTDEEETLFAEALDEYSRKIWRKPKLAKRYRYDMAILHNPEEAFPPSDKMALKQFIKAGKRLGVSVDLIQPKDFLRLSEYDMLFIRETTAIDHHTFLFAKKAEAEGVVVIDDPLSIMRCTNKVFLADLFRTHHVPSPKTILLMRNHKAQIDQLEATLGFPLVLKIPDGSFSRGVVKVTNSSELQEHLKELFKQSALLLAQEYMYTPFDWRIGVLQGKPIYACKYFMARDHWQIYQHNTSQVESGDFETIPTYEVPKQVIKAAVKAANLIGDGLYGVDIKAFDDRVAVIEVNDNPSIDYGVEDGFLGAQLYELIIEDFIRRVENGKRNVTAL</sequence>
<dbReference type="GO" id="GO:0005524">
    <property type="term" value="F:ATP binding"/>
    <property type="evidence" value="ECO:0007669"/>
    <property type="project" value="UniProtKB-UniRule"/>
</dbReference>
<dbReference type="InterPro" id="IPR025839">
    <property type="entry name" value="RLAN_dom"/>
</dbReference>
<keyword evidence="5" id="KW-1185">Reference proteome</keyword>
<feature type="domain" description="ATP-grasp" evidence="3">
    <location>
        <begin position="292"/>
        <end position="484"/>
    </location>
</feature>
<organism evidence="4 5">
    <name type="scientific">Zooshikella ganghwensis</name>
    <dbReference type="NCBI Taxonomy" id="202772"/>
    <lineage>
        <taxon>Bacteria</taxon>
        <taxon>Pseudomonadati</taxon>
        <taxon>Pseudomonadota</taxon>
        <taxon>Gammaproteobacteria</taxon>
        <taxon>Oceanospirillales</taxon>
        <taxon>Zooshikellaceae</taxon>
        <taxon>Zooshikella</taxon>
    </lineage>
</organism>
<dbReference type="Gene3D" id="3.30.470.20">
    <property type="entry name" value="ATP-grasp fold, B domain"/>
    <property type="match status" value="1"/>
</dbReference>
<dbReference type="InterPro" id="IPR011761">
    <property type="entry name" value="ATP-grasp"/>
</dbReference>
<keyword evidence="1" id="KW-0464">Manganese</keyword>
<dbReference type="Proteomes" id="UP000257039">
    <property type="component" value="Unassembled WGS sequence"/>
</dbReference>
<reference evidence="4 5" key="1">
    <citation type="submission" date="2017-04" db="EMBL/GenBank/DDBJ databases">
        <title>Draft genome sequence of Zooshikella ganghwensis VG4 isolated from Red Sea sediments.</title>
        <authorList>
            <person name="Rehman Z."/>
            <person name="Alam I."/>
            <person name="Kamau A."/>
            <person name="Bajic V."/>
            <person name="Leiknes T."/>
        </authorList>
    </citation>
    <scope>NUCLEOTIDE SEQUENCE [LARGE SCALE GENOMIC DNA]</scope>
    <source>
        <strain evidence="4 5">VG4</strain>
    </source>
</reference>
<protein>
    <submittedName>
        <fullName evidence="4">RimK family alpha-L-glutamate ligase</fullName>
    </submittedName>
</protein>
<dbReference type="GO" id="GO:0005737">
    <property type="term" value="C:cytoplasm"/>
    <property type="evidence" value="ECO:0007669"/>
    <property type="project" value="TreeGrafter"/>
</dbReference>
<evidence type="ECO:0000313" key="4">
    <source>
        <dbReference type="EMBL" id="RDH43939.1"/>
    </source>
</evidence>
<keyword evidence="4" id="KW-0436">Ligase</keyword>
<proteinExistence type="predicted"/>
<dbReference type="Gene3D" id="3.30.1490.20">
    <property type="entry name" value="ATP-grasp fold, A domain"/>
    <property type="match status" value="1"/>
</dbReference>
<evidence type="ECO:0000259" key="3">
    <source>
        <dbReference type="PROSITE" id="PS50975"/>
    </source>
</evidence>
<dbReference type="PANTHER" id="PTHR21621">
    <property type="entry name" value="RIBOSOMAL PROTEIN S6 MODIFICATION PROTEIN"/>
    <property type="match status" value="1"/>
</dbReference>
<dbReference type="InterPro" id="IPR013651">
    <property type="entry name" value="ATP-grasp_RimK-type"/>
</dbReference>
<accession>A0A4P9VMT2</accession>
<dbReference type="PROSITE" id="PS50975">
    <property type="entry name" value="ATP_GRASP"/>
    <property type="match status" value="1"/>
</dbReference>
<dbReference type="GO" id="GO:0009432">
    <property type="term" value="P:SOS response"/>
    <property type="evidence" value="ECO:0007669"/>
    <property type="project" value="TreeGrafter"/>
</dbReference>
<dbReference type="EMBL" id="NDXW01000001">
    <property type="protein sequence ID" value="RDH43939.1"/>
    <property type="molecule type" value="Genomic_DNA"/>
</dbReference>
<dbReference type="PANTHER" id="PTHR21621:SF0">
    <property type="entry name" value="BETA-CITRYLGLUTAMATE SYNTHASE B-RELATED"/>
    <property type="match status" value="1"/>
</dbReference>
<dbReference type="GO" id="GO:0046872">
    <property type="term" value="F:metal ion binding"/>
    <property type="evidence" value="ECO:0007669"/>
    <property type="project" value="InterPro"/>
</dbReference>
<dbReference type="RefSeq" id="WP_027710268.1">
    <property type="nucleotide sequence ID" value="NZ_NDXW01000001.1"/>
</dbReference>
<keyword evidence="2" id="KW-0067">ATP-binding</keyword>